<evidence type="ECO:0000256" key="4">
    <source>
        <dbReference type="ARBA" id="ARBA00022692"/>
    </source>
</evidence>
<keyword evidence="4 7" id="KW-0812">Transmembrane</keyword>
<comment type="subcellular location">
    <subcellularLocation>
        <location evidence="1">Cell membrane</location>
        <topology evidence="1">Multi-pass membrane protein</topology>
    </subcellularLocation>
</comment>
<evidence type="ECO:0000256" key="3">
    <source>
        <dbReference type="ARBA" id="ARBA00022475"/>
    </source>
</evidence>
<reference evidence="9" key="1">
    <citation type="journal article" date="2014" name="Int. J. Syst. Evol. Microbiol.">
        <title>Complete genome sequence of Corynebacterium casei LMG S-19264T (=DSM 44701T), isolated from a smear-ripened cheese.</title>
        <authorList>
            <consortium name="US DOE Joint Genome Institute (JGI-PGF)"/>
            <person name="Walter F."/>
            <person name="Albersmeier A."/>
            <person name="Kalinowski J."/>
            <person name="Ruckert C."/>
        </authorList>
    </citation>
    <scope>NUCLEOTIDE SEQUENCE</scope>
    <source>
        <strain evidence="9">CCM 8606</strain>
    </source>
</reference>
<sequence>MLLAFKEIQREKLRYSLIIALIALISYMMLVLSALALGLANQNTSAIYGWHAHSIALNEQADGVMRASMLTQDQVNSIKEHTTGQTAEIGFTSTRLTSKSDTKHSVNFLGSTAQSFMFTNTTLSEGRMPQATHELVVDKALAHSAQLAVGQQVTLGSDNTPYKIVGIAQDAKLSVVSVVYGLLSDWHNISPVSPTIAASAVISTSGFTSKNGTITTSGQTTANSAVSTYTIAQFIQHLPGYSAQNATFILIIAVLAIVTLVIIAVFLYIIVLQKLPNIAVLKAQGIPTRYLIRSTLVQGTSIVTVGLILGGIATLAIAWFIPESVPMYFSLPLQGVTALGLILMGLLGSLLPALQIRKADPIALIQ</sequence>
<comment type="caution">
    <text evidence="9">The sequence shown here is derived from an EMBL/GenBank/DDBJ whole genome shotgun (WGS) entry which is preliminary data.</text>
</comment>
<accession>A0A8J3AHH5</accession>
<evidence type="ECO:0000313" key="10">
    <source>
        <dbReference type="Proteomes" id="UP000619536"/>
    </source>
</evidence>
<dbReference type="PANTHER" id="PTHR43738">
    <property type="entry name" value="ABC TRANSPORTER, MEMBRANE PROTEIN"/>
    <property type="match status" value="1"/>
</dbReference>
<feature type="transmembrane region" description="Helical" evidence="7">
    <location>
        <begin position="299"/>
        <end position="321"/>
    </location>
</feature>
<keyword evidence="6 7" id="KW-0472">Membrane</keyword>
<evidence type="ECO:0000313" key="9">
    <source>
        <dbReference type="EMBL" id="GGI12924.1"/>
    </source>
</evidence>
<dbReference type="RefSeq" id="WP_188354511.1">
    <property type="nucleotide sequence ID" value="NZ_BMDH01000001.1"/>
</dbReference>
<evidence type="ECO:0000256" key="5">
    <source>
        <dbReference type="ARBA" id="ARBA00022989"/>
    </source>
</evidence>
<evidence type="ECO:0000256" key="1">
    <source>
        <dbReference type="ARBA" id="ARBA00004651"/>
    </source>
</evidence>
<dbReference type="PANTHER" id="PTHR43738:SF1">
    <property type="entry name" value="HEMIN TRANSPORT SYSTEM PERMEASE PROTEIN HRTB-RELATED"/>
    <property type="match status" value="1"/>
</dbReference>
<dbReference type="EMBL" id="BMDH01000001">
    <property type="protein sequence ID" value="GGI12924.1"/>
    <property type="molecule type" value="Genomic_DNA"/>
</dbReference>
<proteinExistence type="predicted"/>
<gene>
    <name evidence="9" type="ORF">GCM10007377_03390</name>
</gene>
<dbReference type="InterPro" id="IPR051125">
    <property type="entry name" value="ABC-4/HrtB_transporter"/>
</dbReference>
<keyword evidence="5 7" id="KW-1133">Transmembrane helix</keyword>
<evidence type="ECO:0000256" key="7">
    <source>
        <dbReference type="SAM" id="Phobius"/>
    </source>
</evidence>
<feature type="transmembrane region" description="Helical" evidence="7">
    <location>
        <begin position="333"/>
        <end position="354"/>
    </location>
</feature>
<evidence type="ECO:0000259" key="8">
    <source>
        <dbReference type="Pfam" id="PF02687"/>
    </source>
</evidence>
<feature type="domain" description="ABC3 transporter permease C-terminal" evidence="8">
    <location>
        <begin position="250"/>
        <end position="361"/>
    </location>
</feature>
<feature type="transmembrane region" description="Helical" evidence="7">
    <location>
        <begin position="248"/>
        <end position="272"/>
    </location>
</feature>
<dbReference type="Pfam" id="PF02687">
    <property type="entry name" value="FtsX"/>
    <property type="match status" value="1"/>
</dbReference>
<name>A0A8J3AHH5_9BIFI</name>
<dbReference type="InterPro" id="IPR003838">
    <property type="entry name" value="ABC3_permease_C"/>
</dbReference>
<keyword evidence="10" id="KW-1185">Reference proteome</keyword>
<evidence type="ECO:0000256" key="6">
    <source>
        <dbReference type="ARBA" id="ARBA00023136"/>
    </source>
</evidence>
<keyword evidence="2" id="KW-0813">Transport</keyword>
<protein>
    <submittedName>
        <fullName evidence="9">ABC transporter permease</fullName>
    </submittedName>
</protein>
<dbReference type="AlphaFoldDB" id="A0A8J3AHH5"/>
<reference evidence="9" key="2">
    <citation type="submission" date="2020-09" db="EMBL/GenBank/DDBJ databases">
        <authorList>
            <person name="Sun Q."/>
            <person name="Sedlacek I."/>
        </authorList>
    </citation>
    <scope>NUCLEOTIDE SEQUENCE</scope>
    <source>
        <strain evidence="9">CCM 8606</strain>
    </source>
</reference>
<feature type="transmembrane region" description="Helical" evidence="7">
    <location>
        <begin position="15"/>
        <end position="39"/>
    </location>
</feature>
<dbReference type="Proteomes" id="UP000619536">
    <property type="component" value="Unassembled WGS sequence"/>
</dbReference>
<dbReference type="GO" id="GO:0005886">
    <property type="term" value="C:plasma membrane"/>
    <property type="evidence" value="ECO:0007669"/>
    <property type="project" value="UniProtKB-SubCell"/>
</dbReference>
<evidence type="ECO:0000256" key="2">
    <source>
        <dbReference type="ARBA" id="ARBA00022448"/>
    </source>
</evidence>
<organism evidence="9 10">
    <name type="scientific">Galliscardovia ingluviei</name>
    <dbReference type="NCBI Taxonomy" id="1769422"/>
    <lineage>
        <taxon>Bacteria</taxon>
        <taxon>Bacillati</taxon>
        <taxon>Actinomycetota</taxon>
        <taxon>Actinomycetes</taxon>
        <taxon>Bifidobacteriales</taxon>
        <taxon>Bifidobacteriaceae</taxon>
        <taxon>Galliscardovia</taxon>
    </lineage>
</organism>
<keyword evidence="3" id="KW-1003">Cell membrane</keyword>